<feature type="transmembrane region" description="Helical" evidence="1">
    <location>
        <begin position="190"/>
        <end position="208"/>
    </location>
</feature>
<dbReference type="AlphaFoldDB" id="E1KUY4"/>
<feature type="transmembrane region" description="Helical" evidence="1">
    <location>
        <begin position="49"/>
        <end position="69"/>
    </location>
</feature>
<organism evidence="2 3">
    <name type="scientific">Finegoldia magna BVS033A4</name>
    <dbReference type="NCBI Taxonomy" id="866773"/>
    <lineage>
        <taxon>Bacteria</taxon>
        <taxon>Bacillati</taxon>
        <taxon>Bacillota</taxon>
        <taxon>Tissierellia</taxon>
        <taxon>Tissierellales</taxon>
        <taxon>Peptoniphilaceae</taxon>
        <taxon>Finegoldia</taxon>
    </lineage>
</organism>
<accession>E1KUY4</accession>
<comment type="caution">
    <text evidence="2">The sequence shown here is derived from an EMBL/GenBank/DDBJ whole genome shotgun (WGS) entry which is preliminary data.</text>
</comment>
<gene>
    <name evidence="2" type="ORF">HMPREF9289_0158</name>
</gene>
<feature type="transmembrane region" description="Helical" evidence="1">
    <location>
        <begin position="90"/>
        <end position="109"/>
    </location>
</feature>
<dbReference type="EMBL" id="AEDP01000004">
    <property type="protein sequence ID" value="EFL55152.1"/>
    <property type="molecule type" value="Genomic_DNA"/>
</dbReference>
<dbReference type="Proteomes" id="UP000003807">
    <property type="component" value="Unassembled WGS sequence"/>
</dbReference>
<proteinExistence type="predicted"/>
<feature type="transmembrane region" description="Helical" evidence="1">
    <location>
        <begin position="15"/>
        <end position="37"/>
    </location>
</feature>
<name>E1KUY4_FINMA</name>
<dbReference type="RefSeq" id="WP_004167057.1">
    <property type="nucleotide sequence ID" value="NZ_AEDP01000004.1"/>
</dbReference>
<evidence type="ECO:0000313" key="2">
    <source>
        <dbReference type="EMBL" id="EFL55152.1"/>
    </source>
</evidence>
<feature type="transmembrane region" description="Helical" evidence="1">
    <location>
        <begin position="129"/>
        <end position="149"/>
    </location>
</feature>
<keyword evidence="1" id="KW-0812">Transmembrane</keyword>
<feature type="transmembrane region" description="Helical" evidence="1">
    <location>
        <begin position="156"/>
        <end position="178"/>
    </location>
</feature>
<protein>
    <submittedName>
        <fullName evidence="2">Uncharacterized protein</fullName>
    </submittedName>
</protein>
<keyword evidence="1" id="KW-0472">Membrane</keyword>
<evidence type="ECO:0000256" key="1">
    <source>
        <dbReference type="SAM" id="Phobius"/>
    </source>
</evidence>
<evidence type="ECO:0000313" key="3">
    <source>
        <dbReference type="Proteomes" id="UP000003807"/>
    </source>
</evidence>
<sequence>MSYLNIVLKNRKLMILYFITCFMLCFIDTKTFGMIYIQEDMVFRLLTHQVFLIFLVPIFVLSVINEKFICIQKDYMVIYSINEKKNIGKIFYIILGTELIFYILGQIFFQGINYFITGEVYLMSFKFNVLTILEILSASYIVLSILLLLKKDLFTYINYYILLVVLLVVNNGYITFPMTIKVLSLLHHDYIKLLLSRTVLLLLTFFIFKMSLKRYSSKFYGE</sequence>
<keyword evidence="1" id="KW-1133">Transmembrane helix</keyword>
<reference evidence="2 3" key="1">
    <citation type="submission" date="2010-08" db="EMBL/GenBank/DDBJ databases">
        <authorList>
            <person name="Durkin A.S."/>
            <person name="Madupu R."/>
            <person name="Torralba M."/>
            <person name="Gillis M."/>
            <person name="Methe B."/>
            <person name="Sutton G."/>
            <person name="Nelson K.E."/>
        </authorList>
    </citation>
    <scope>NUCLEOTIDE SEQUENCE [LARGE SCALE GENOMIC DNA]</scope>
    <source>
        <strain evidence="2 3">BVS033A4</strain>
    </source>
</reference>